<dbReference type="OrthoDB" id="10425190at2759"/>
<sequence>MGNKPENSECAVCDPITLLMEDNLTHPESPDYDKIINDYLADGEDGSSEDDEVMSEKEKSATFHGAGIKNYLTKD</sequence>
<evidence type="ECO:0000256" key="1">
    <source>
        <dbReference type="SAM" id="MobiDB-lite"/>
    </source>
</evidence>
<dbReference type="EMBL" id="GL732557">
    <property type="protein sequence ID" value="EFX78497.1"/>
    <property type="molecule type" value="Genomic_DNA"/>
</dbReference>
<dbReference type="KEGG" id="dpx:DAPPUDRAFT_246292"/>
<dbReference type="InParanoid" id="E9GQ10"/>
<gene>
    <name evidence="2" type="ORF">DAPPUDRAFT_246292</name>
</gene>
<dbReference type="Proteomes" id="UP000000305">
    <property type="component" value="Unassembled WGS sequence"/>
</dbReference>
<protein>
    <submittedName>
        <fullName evidence="2">Uncharacterized protein</fullName>
    </submittedName>
</protein>
<proteinExistence type="predicted"/>
<dbReference type="HOGENOM" id="CLU_2673604_0_0_1"/>
<feature type="region of interest" description="Disordered" evidence="1">
    <location>
        <begin position="42"/>
        <end position="75"/>
    </location>
</feature>
<feature type="compositionally biased region" description="Acidic residues" evidence="1">
    <location>
        <begin position="42"/>
        <end position="53"/>
    </location>
</feature>
<reference evidence="2 3" key="1">
    <citation type="journal article" date="2011" name="Science">
        <title>The ecoresponsive genome of Daphnia pulex.</title>
        <authorList>
            <person name="Colbourne J.K."/>
            <person name="Pfrender M.E."/>
            <person name="Gilbert D."/>
            <person name="Thomas W.K."/>
            <person name="Tucker A."/>
            <person name="Oakley T.H."/>
            <person name="Tokishita S."/>
            <person name="Aerts A."/>
            <person name="Arnold G.J."/>
            <person name="Basu M.K."/>
            <person name="Bauer D.J."/>
            <person name="Caceres C.E."/>
            <person name="Carmel L."/>
            <person name="Casola C."/>
            <person name="Choi J.H."/>
            <person name="Detter J.C."/>
            <person name="Dong Q."/>
            <person name="Dusheyko S."/>
            <person name="Eads B.D."/>
            <person name="Frohlich T."/>
            <person name="Geiler-Samerotte K.A."/>
            <person name="Gerlach D."/>
            <person name="Hatcher P."/>
            <person name="Jogdeo S."/>
            <person name="Krijgsveld J."/>
            <person name="Kriventseva E.V."/>
            <person name="Kultz D."/>
            <person name="Laforsch C."/>
            <person name="Lindquist E."/>
            <person name="Lopez J."/>
            <person name="Manak J.R."/>
            <person name="Muller J."/>
            <person name="Pangilinan J."/>
            <person name="Patwardhan R.P."/>
            <person name="Pitluck S."/>
            <person name="Pritham E.J."/>
            <person name="Rechtsteiner A."/>
            <person name="Rho M."/>
            <person name="Rogozin I.B."/>
            <person name="Sakarya O."/>
            <person name="Salamov A."/>
            <person name="Schaack S."/>
            <person name="Shapiro H."/>
            <person name="Shiga Y."/>
            <person name="Skalitzky C."/>
            <person name="Smith Z."/>
            <person name="Souvorov A."/>
            <person name="Sung W."/>
            <person name="Tang Z."/>
            <person name="Tsuchiya D."/>
            <person name="Tu H."/>
            <person name="Vos H."/>
            <person name="Wang M."/>
            <person name="Wolf Y.I."/>
            <person name="Yamagata H."/>
            <person name="Yamada T."/>
            <person name="Ye Y."/>
            <person name="Shaw J.R."/>
            <person name="Andrews J."/>
            <person name="Crease T.J."/>
            <person name="Tang H."/>
            <person name="Lucas S.M."/>
            <person name="Robertson H.M."/>
            <person name="Bork P."/>
            <person name="Koonin E.V."/>
            <person name="Zdobnov E.M."/>
            <person name="Grigoriev I.V."/>
            <person name="Lynch M."/>
            <person name="Boore J.L."/>
        </authorList>
    </citation>
    <scope>NUCLEOTIDE SEQUENCE [LARGE SCALE GENOMIC DNA]</scope>
</reference>
<keyword evidence="3" id="KW-1185">Reference proteome</keyword>
<dbReference type="AlphaFoldDB" id="E9GQ10"/>
<evidence type="ECO:0000313" key="2">
    <source>
        <dbReference type="EMBL" id="EFX78497.1"/>
    </source>
</evidence>
<organism evidence="2 3">
    <name type="scientific">Daphnia pulex</name>
    <name type="common">Water flea</name>
    <dbReference type="NCBI Taxonomy" id="6669"/>
    <lineage>
        <taxon>Eukaryota</taxon>
        <taxon>Metazoa</taxon>
        <taxon>Ecdysozoa</taxon>
        <taxon>Arthropoda</taxon>
        <taxon>Crustacea</taxon>
        <taxon>Branchiopoda</taxon>
        <taxon>Diplostraca</taxon>
        <taxon>Cladocera</taxon>
        <taxon>Anomopoda</taxon>
        <taxon>Daphniidae</taxon>
        <taxon>Daphnia</taxon>
    </lineage>
</organism>
<accession>E9GQ10</accession>
<evidence type="ECO:0000313" key="3">
    <source>
        <dbReference type="Proteomes" id="UP000000305"/>
    </source>
</evidence>
<name>E9GQ10_DAPPU</name>